<evidence type="ECO:0000313" key="4">
    <source>
        <dbReference type="Proteomes" id="UP001302120"/>
    </source>
</evidence>
<reference evidence="3 4" key="1">
    <citation type="submission" date="2023-12" db="EMBL/GenBank/DDBJ databases">
        <title>Baltic Sea Cyanobacteria.</title>
        <authorList>
            <person name="Delbaje E."/>
            <person name="Fewer D.P."/>
            <person name="Shishido T.K."/>
        </authorList>
    </citation>
    <scope>NUCLEOTIDE SEQUENCE [LARGE SCALE GENOMIC DNA]</scope>
    <source>
        <strain evidence="3 4">UHCC-0300</strain>
    </source>
</reference>
<feature type="domain" description="Serine-threonine/tyrosine-protein kinase catalytic" evidence="2">
    <location>
        <begin position="51"/>
        <end position="146"/>
    </location>
</feature>
<keyword evidence="1" id="KW-0812">Transmembrane</keyword>
<name>A0ABU5UA79_9CYAN</name>
<protein>
    <submittedName>
        <fullName evidence="3">4-Cys prefix domain-containing protein</fullName>
    </submittedName>
</protein>
<evidence type="ECO:0000313" key="3">
    <source>
        <dbReference type="EMBL" id="MEA5580424.1"/>
    </source>
</evidence>
<dbReference type="Proteomes" id="UP001302120">
    <property type="component" value="Unassembled WGS sequence"/>
</dbReference>
<dbReference type="EMBL" id="JAYGHG010000003">
    <property type="protein sequence ID" value="MEA5580424.1"/>
    <property type="molecule type" value="Genomic_DNA"/>
</dbReference>
<proteinExistence type="predicted"/>
<comment type="caution">
    <text evidence="3">The sequence shown here is derived from an EMBL/GenBank/DDBJ whole genome shotgun (WGS) entry which is preliminary data.</text>
</comment>
<keyword evidence="1" id="KW-0472">Membrane</keyword>
<dbReference type="Pfam" id="PF07714">
    <property type="entry name" value="PK_Tyr_Ser-Thr"/>
    <property type="match status" value="1"/>
</dbReference>
<sequence length="401" mass="44726">MSLCINPVCPQPDYPDSQDRFCKSCGSPLELLGRYRVISLLSDQNGFSKVYAADEQNTPKILKVLNQELSKDAEAIEMFCQEASLLEYLNHQDIPQFLGYFQYQTRNGLILHCIMMEKIDQPQLNAWLQQQNALISPAASVDWLKQFIPKNVVNTSQTHVSFLHAPKNAEKVPLISLFTALLAALGLLSLTALATLSPQFISWSTSTQSPQKKGNVDYFSYQEGRDSQGKVAQFNVAVLSVKYKWLAGSNFQIKYRDQIISLEVLKLKLDQAGIQQIMAEPSEIIAVGMAGCGNPAVEQRLALERSRQIQGLASRLFSNTPSVEGYRLLNLGQFQRSNCQENQNITAYQGSVMIIGVKEAAAGVILDEALRDRLENKPFADFKLQDYSLGSVKDFITIVSD</sequence>
<accession>A0ABU5UA79</accession>
<feature type="transmembrane region" description="Helical" evidence="1">
    <location>
        <begin position="174"/>
        <end position="196"/>
    </location>
</feature>
<keyword evidence="4" id="KW-1185">Reference proteome</keyword>
<dbReference type="Gene3D" id="3.30.200.20">
    <property type="entry name" value="Phosphorylase Kinase, domain 1"/>
    <property type="match status" value="1"/>
</dbReference>
<dbReference type="SUPFAM" id="SSF56112">
    <property type="entry name" value="Protein kinase-like (PK-like)"/>
    <property type="match status" value="1"/>
</dbReference>
<dbReference type="InterPro" id="IPR001245">
    <property type="entry name" value="Ser-Thr/Tyr_kinase_cat_dom"/>
</dbReference>
<dbReference type="NCBIfam" id="NF045510">
    <property type="entry name" value="4Cys_prefix_kin"/>
    <property type="match status" value="1"/>
</dbReference>
<evidence type="ECO:0000259" key="2">
    <source>
        <dbReference type="Pfam" id="PF07714"/>
    </source>
</evidence>
<evidence type="ECO:0000256" key="1">
    <source>
        <dbReference type="SAM" id="Phobius"/>
    </source>
</evidence>
<keyword evidence="1" id="KW-1133">Transmembrane helix</keyword>
<organism evidence="3 4">
    <name type="scientific">Nodularia harveyana UHCC-0300</name>
    <dbReference type="NCBI Taxonomy" id="2974287"/>
    <lineage>
        <taxon>Bacteria</taxon>
        <taxon>Bacillati</taxon>
        <taxon>Cyanobacteriota</taxon>
        <taxon>Cyanophyceae</taxon>
        <taxon>Nostocales</taxon>
        <taxon>Nodulariaceae</taxon>
        <taxon>Nodularia</taxon>
    </lineage>
</organism>
<dbReference type="InterPro" id="IPR011009">
    <property type="entry name" value="Kinase-like_dom_sf"/>
</dbReference>
<gene>
    <name evidence="3" type="ORF">VB620_03600</name>
</gene>
<dbReference type="RefSeq" id="WP_323194766.1">
    <property type="nucleotide sequence ID" value="NZ_JAYGHG010000003.1"/>
</dbReference>